<proteinExistence type="evidence at transcript level"/>
<feature type="domain" description="Death" evidence="2">
    <location>
        <begin position="40"/>
        <end position="103"/>
    </location>
</feature>
<dbReference type="SUPFAM" id="SSF47986">
    <property type="entry name" value="DEATH domain"/>
    <property type="match status" value="1"/>
</dbReference>
<evidence type="ECO:0000256" key="1">
    <source>
        <dbReference type="SAM" id="MobiDB-lite"/>
    </source>
</evidence>
<dbReference type="Pfam" id="PF00531">
    <property type="entry name" value="Death"/>
    <property type="match status" value="1"/>
</dbReference>
<dbReference type="Gene3D" id="1.10.533.10">
    <property type="entry name" value="Death Domain, Fas"/>
    <property type="match status" value="1"/>
</dbReference>
<name>Q9N9X2_GEOCY</name>
<feature type="region of interest" description="Disordered" evidence="1">
    <location>
        <begin position="109"/>
        <end position="136"/>
    </location>
</feature>
<dbReference type="InterPro" id="IPR011029">
    <property type="entry name" value="DEATH-like_dom_sf"/>
</dbReference>
<dbReference type="CDD" id="cd01670">
    <property type="entry name" value="Death"/>
    <property type="match status" value="1"/>
</dbReference>
<dbReference type="InterPro" id="IPR000488">
    <property type="entry name" value="Death_dom"/>
</dbReference>
<dbReference type="GO" id="GO:0007165">
    <property type="term" value="P:signal transduction"/>
    <property type="evidence" value="ECO:0007669"/>
    <property type="project" value="InterPro"/>
</dbReference>
<gene>
    <name evidence="3" type="primary">GCDD2</name>
</gene>
<organism evidence="3">
    <name type="scientific">Geodia cydonium</name>
    <name type="common">Sponge</name>
    <dbReference type="NCBI Taxonomy" id="6047"/>
    <lineage>
        <taxon>Eukaryota</taxon>
        <taxon>Metazoa</taxon>
        <taxon>Porifera</taxon>
        <taxon>Demospongiae</taxon>
        <taxon>Heteroscleromorpha</taxon>
        <taxon>Tetractinellida</taxon>
        <taxon>Astrophorina</taxon>
        <taxon>Geodiidae</taxon>
        <taxon>Geodia</taxon>
    </lineage>
</organism>
<protein>
    <submittedName>
        <fullName evidence="3">GCDD2 protein</fullName>
    </submittedName>
</protein>
<reference evidence="3" key="1">
    <citation type="journal article" date="2000" name="J. Mol. Evol.">
        <title>Molecular evolution of apoptotic pathways: cloning of key domains from sponges (Bcl-2 homology domains and death domains) and their phylogenetic relationships.</title>
        <authorList>
            <person name="Wiens M."/>
            <person name="Krasko A."/>
            <person name="Muller C.I."/>
            <person name="Muller W.E."/>
        </authorList>
    </citation>
    <scope>NUCLEOTIDE SEQUENCE</scope>
</reference>
<dbReference type="AlphaFoldDB" id="Q9N9X2"/>
<accession>Q9N9X2</accession>
<dbReference type="EMBL" id="Y19107">
    <property type="protein sequence ID" value="CAB97128.1"/>
    <property type="molecule type" value="mRNA"/>
</dbReference>
<sequence>MADQLARDCGVDPSALKNTVTDDHLTEIKEFIPWKKVGPRLKGISDGDIDDIDRDGFDQPDKRRRLVNLWAQTNGSQATYYALVEALLKAHMRADAEKVCNLLKGQDGATPGSGATGGSSGGSSGATGGRLGDMPKLGELEDLGSKHIDVLAEIGTDYEKFGIKILEDENGARVDVIKEDQGTASKIKRQIAKEWLKGDGKQPVTWGTLVDVLESIKLRELTKKIREALQ</sequence>
<dbReference type="PROSITE" id="PS50017">
    <property type="entry name" value="DEATH_DOMAIN"/>
    <property type="match status" value="1"/>
</dbReference>
<evidence type="ECO:0000259" key="2">
    <source>
        <dbReference type="PROSITE" id="PS50017"/>
    </source>
</evidence>
<feature type="compositionally biased region" description="Gly residues" evidence="1">
    <location>
        <begin position="114"/>
        <end position="131"/>
    </location>
</feature>
<evidence type="ECO:0000313" key="3">
    <source>
        <dbReference type="EMBL" id="CAB97128.1"/>
    </source>
</evidence>